<keyword evidence="4" id="KW-1185">Reference proteome</keyword>
<dbReference type="InterPro" id="IPR050452">
    <property type="entry name" value="Metacaspase"/>
</dbReference>
<accession>A0ABS3SEE2</accession>
<organism evidence="3 4">
    <name type="scientific">Cellulomonas fengjieae</name>
    <dbReference type="NCBI Taxonomy" id="2819978"/>
    <lineage>
        <taxon>Bacteria</taxon>
        <taxon>Bacillati</taxon>
        <taxon>Actinomycetota</taxon>
        <taxon>Actinomycetes</taxon>
        <taxon>Micrococcales</taxon>
        <taxon>Cellulomonadaceae</taxon>
        <taxon>Cellulomonas</taxon>
    </lineage>
</organism>
<dbReference type="Pfam" id="PF00656">
    <property type="entry name" value="Peptidase_C14"/>
    <property type="match status" value="1"/>
</dbReference>
<dbReference type="PANTHER" id="PTHR48104:SF30">
    <property type="entry name" value="METACASPASE-1"/>
    <property type="match status" value="1"/>
</dbReference>
<feature type="region of interest" description="Disordered" evidence="1">
    <location>
        <begin position="183"/>
        <end position="218"/>
    </location>
</feature>
<evidence type="ECO:0000313" key="4">
    <source>
        <dbReference type="Proteomes" id="UP000678317"/>
    </source>
</evidence>
<dbReference type="Gene3D" id="3.40.50.1460">
    <property type="match status" value="1"/>
</dbReference>
<dbReference type="PANTHER" id="PTHR48104">
    <property type="entry name" value="METACASPASE-4"/>
    <property type="match status" value="1"/>
</dbReference>
<dbReference type="SUPFAM" id="SSF52129">
    <property type="entry name" value="Caspase-like"/>
    <property type="match status" value="1"/>
</dbReference>
<evidence type="ECO:0000259" key="2">
    <source>
        <dbReference type="Pfam" id="PF00656"/>
    </source>
</evidence>
<dbReference type="RefSeq" id="WP_208288960.1">
    <property type="nucleotide sequence ID" value="NZ_CP074404.1"/>
</dbReference>
<dbReference type="Proteomes" id="UP000678317">
    <property type="component" value="Unassembled WGS sequence"/>
</dbReference>
<evidence type="ECO:0000313" key="3">
    <source>
        <dbReference type="EMBL" id="MBO3084121.1"/>
    </source>
</evidence>
<dbReference type="InterPro" id="IPR011600">
    <property type="entry name" value="Pept_C14_caspase"/>
</dbReference>
<feature type="domain" description="Peptidase C14 caspase" evidence="2">
    <location>
        <begin position="39"/>
        <end position="278"/>
    </location>
</feature>
<dbReference type="EMBL" id="JAGFBM010000001">
    <property type="protein sequence ID" value="MBO3084121.1"/>
    <property type="molecule type" value="Genomic_DNA"/>
</dbReference>
<proteinExistence type="predicted"/>
<gene>
    <name evidence="3" type="ORF">J4035_05675</name>
</gene>
<sequence length="314" mass="33775">MDDELHDSPAGDLTVGQQHTTLVTTRSLLVGVPTTRVRYDPSLEPLPGTLVDIATMRGLLSSRGVATNDPLIKRNASLSAVQTALLDLANVTGEGDLSIFYFAGHGVGLADYSGDDEDHSDEALVCEDGFLVDDWFAGTFWPKARPGSSWVMVVDACASASSVRSLTGGSLIIYPEPPVLGMCQPHRPRTVGSDSERQEETTGELPALPALTERSAEPPPRSRIVFAACSDLESAAELPDSGGQRARGLYTTQLTETLRKHPDLSHAQLAQRVRDAVRTYRLPDGAHAAEPVCYYDSHDESLLNRRALSGDPAR</sequence>
<evidence type="ECO:0000256" key="1">
    <source>
        <dbReference type="SAM" id="MobiDB-lite"/>
    </source>
</evidence>
<protein>
    <submittedName>
        <fullName evidence="3">Caspase family protein</fullName>
    </submittedName>
</protein>
<comment type="caution">
    <text evidence="3">The sequence shown here is derived from an EMBL/GenBank/DDBJ whole genome shotgun (WGS) entry which is preliminary data.</text>
</comment>
<dbReference type="InterPro" id="IPR029030">
    <property type="entry name" value="Caspase-like_dom_sf"/>
</dbReference>
<reference evidence="3 4" key="1">
    <citation type="submission" date="2021-03" db="EMBL/GenBank/DDBJ databases">
        <title>novel species in genus Cellulomonas.</title>
        <authorList>
            <person name="Zhang G."/>
        </authorList>
    </citation>
    <scope>NUCLEOTIDE SEQUENCE [LARGE SCALE GENOMIC DNA]</scope>
    <source>
        <strain evidence="4">zg-ZUI188</strain>
    </source>
</reference>
<name>A0ABS3SEE2_9CELL</name>